<dbReference type="PATRIC" id="fig|29343.3.peg.674"/>
<keyword evidence="2" id="KW-1185">Reference proteome</keyword>
<sequence>MWSGTPYGEKIIAELILPETSIVLEIAKLFLNVFPYDSIDILKDKGEDGKYTQLIEFCESGKENEVFCIAEAGMHGRKSCMVINNKLSEPLLRLFFVFKFKK</sequence>
<protein>
    <submittedName>
        <fullName evidence="1">Uncharacterized protein</fullName>
    </submittedName>
</protein>
<evidence type="ECO:0000313" key="2">
    <source>
        <dbReference type="Proteomes" id="UP000032431"/>
    </source>
</evidence>
<reference evidence="2" key="1">
    <citation type="submission" date="2014-07" db="EMBL/GenBank/DDBJ databases">
        <authorList>
            <person name="Wibberg D."/>
        </authorList>
    </citation>
    <scope>NUCLEOTIDE SEQUENCE [LARGE SCALE GENOMIC DNA]</scope>
    <source>
        <strain evidence="2">DG5</strain>
    </source>
</reference>
<dbReference type="Proteomes" id="UP000032431">
    <property type="component" value="Chromosome I"/>
</dbReference>
<accession>A0A078KRJ3</accession>
<dbReference type="AlphaFoldDB" id="A0A078KRJ3"/>
<dbReference type="KEGG" id="ccel:CCDG5_0645"/>
<gene>
    <name evidence="1" type="ORF">CCDG5_0645</name>
</gene>
<dbReference type="EMBL" id="LM995447">
    <property type="protein sequence ID" value="CDZ23775.1"/>
    <property type="molecule type" value="Genomic_DNA"/>
</dbReference>
<name>A0A078KRJ3_9FIRM</name>
<proteinExistence type="predicted"/>
<dbReference type="STRING" id="29343.CCDG5_0645"/>
<dbReference type="HOGENOM" id="CLU_2272467_0_0_9"/>
<evidence type="ECO:0000313" key="1">
    <source>
        <dbReference type="EMBL" id="CDZ23775.1"/>
    </source>
</evidence>
<organism evidence="1 2">
    <name type="scientific">[Clostridium] cellulosi</name>
    <dbReference type="NCBI Taxonomy" id="29343"/>
    <lineage>
        <taxon>Bacteria</taxon>
        <taxon>Bacillati</taxon>
        <taxon>Bacillota</taxon>
        <taxon>Clostridia</taxon>
        <taxon>Eubacteriales</taxon>
        <taxon>Oscillospiraceae</taxon>
        <taxon>Oscillospiraceae incertae sedis</taxon>
    </lineage>
</organism>